<evidence type="ECO:0000313" key="1">
    <source>
        <dbReference type="EMBL" id="AEX53093.1"/>
    </source>
</evidence>
<reference evidence="1 2" key="1">
    <citation type="journal article" date="2012" name="J. Bacteriol.">
        <title>Complete Genome Sequence of Rahnella aquatilis CIP 78.65.</title>
        <authorList>
            <person name="Martinez R.J."/>
            <person name="Bruce D."/>
            <person name="Detter C."/>
            <person name="Goodwin L.A."/>
            <person name="Han J."/>
            <person name="Han C.S."/>
            <person name="Held B."/>
            <person name="Land M.L."/>
            <person name="Mikhailova N."/>
            <person name="Nolan M."/>
            <person name="Pennacchio L."/>
            <person name="Pitluck S."/>
            <person name="Tapia R."/>
            <person name="Woyke T."/>
            <person name="Sobecky P.A."/>
        </authorList>
    </citation>
    <scope>NUCLEOTIDE SEQUENCE [LARGE SCALE GENOMIC DNA]</scope>
    <source>
        <strain evidence="2">ATCC 33071 / DSM 4594 / JCM 1683 / NBRC 105701 / NCIMB 13365 / CIP 78.65</strain>
    </source>
</reference>
<dbReference type="KEGG" id="raq:Rahaq2_3289"/>
<dbReference type="EMBL" id="CP003244">
    <property type="protein sequence ID" value="AEX53093.1"/>
    <property type="molecule type" value="Genomic_DNA"/>
</dbReference>
<proteinExistence type="predicted"/>
<evidence type="ECO:0000313" key="2">
    <source>
        <dbReference type="Proteomes" id="UP000009010"/>
    </source>
</evidence>
<reference evidence="2" key="2">
    <citation type="submission" date="2012-01" db="EMBL/GenBank/DDBJ databases">
        <title>Complete sequence of chromosome of Rahnella aquatilis CIP 78.65.</title>
        <authorList>
            <person name="Lucas S."/>
            <person name="Han J."/>
            <person name="Lapidus A."/>
            <person name="Cheng J.-F."/>
            <person name="Goodwin L."/>
            <person name="Pitluck S."/>
            <person name="Peters L."/>
            <person name="Ovchinnikova G."/>
            <person name="Held B."/>
            <person name="Detter J.C."/>
            <person name="Han C."/>
            <person name="Tapia R."/>
            <person name="Land M."/>
            <person name="Hauser L."/>
            <person name="Kyrpides N."/>
            <person name="Ivanova N."/>
            <person name="Pagani I."/>
            <person name="Sobecky P."/>
            <person name="Martinez R."/>
            <person name="Woyke T."/>
        </authorList>
    </citation>
    <scope>NUCLEOTIDE SEQUENCE [LARGE SCALE GENOMIC DNA]</scope>
    <source>
        <strain evidence="2">ATCC 33071 / DSM 4594 / JCM 1683 / NBRC 105701 / NCIMB 13365 / CIP 78.65</strain>
    </source>
</reference>
<dbReference type="STRING" id="745277.Rahaq2_3289"/>
<dbReference type="AlphaFoldDB" id="H2IY16"/>
<sequence>MQRNGLPEQTFFIMTCCTENKSFLCFVGNDVGQLRFQHTVDKVFPVT</sequence>
<dbReference type="Proteomes" id="UP000009010">
    <property type="component" value="Chromosome"/>
</dbReference>
<name>H2IY16_RAHAC</name>
<accession>H2IY16</accession>
<organism evidence="1 2">
    <name type="scientific">Rahnella aquatilis (strain ATCC 33071 / DSM 4594 / JCM 1683 / NBRC 105701 / NCIMB 13365 / CIP 78.65)</name>
    <dbReference type="NCBI Taxonomy" id="745277"/>
    <lineage>
        <taxon>Bacteria</taxon>
        <taxon>Pseudomonadati</taxon>
        <taxon>Pseudomonadota</taxon>
        <taxon>Gammaproteobacteria</taxon>
        <taxon>Enterobacterales</taxon>
        <taxon>Yersiniaceae</taxon>
        <taxon>Rahnella</taxon>
    </lineage>
</organism>
<dbReference type="HOGENOM" id="CLU_3172398_0_0_6"/>
<gene>
    <name evidence="1" type="ordered locus">Rahaq2_3289</name>
</gene>
<keyword evidence="2" id="KW-1185">Reference proteome</keyword>
<protein>
    <submittedName>
        <fullName evidence="1">Uncharacterized protein</fullName>
    </submittedName>
</protein>